<dbReference type="NCBIfam" id="NF008700">
    <property type="entry name" value="PRK11713.5-4"/>
    <property type="match status" value="1"/>
</dbReference>
<name>B8KQK9_9GAMM</name>
<evidence type="ECO:0000313" key="12">
    <source>
        <dbReference type="EMBL" id="EED34915.1"/>
    </source>
</evidence>
<evidence type="ECO:0000256" key="7">
    <source>
        <dbReference type="ARBA" id="ARBA00022691"/>
    </source>
</evidence>
<evidence type="ECO:0000256" key="6">
    <source>
        <dbReference type="ARBA" id="ARBA00022679"/>
    </source>
</evidence>
<dbReference type="AlphaFoldDB" id="B8KQK9"/>
<proteinExistence type="inferred from homology"/>
<keyword evidence="3 10" id="KW-0963">Cytoplasm</keyword>
<evidence type="ECO:0000313" key="13">
    <source>
        <dbReference type="Proteomes" id="UP000004699"/>
    </source>
</evidence>
<dbReference type="PANTHER" id="PTHR30027">
    <property type="entry name" value="RIBOSOMAL RNA SMALL SUBUNIT METHYLTRANSFERASE E"/>
    <property type="match status" value="1"/>
</dbReference>
<comment type="subcellular location">
    <subcellularLocation>
        <location evidence="1 10">Cytoplasm</location>
    </subcellularLocation>
</comment>
<feature type="domain" description="Ribosomal RNA small subunit methyltransferase E methyltransferase" evidence="11">
    <location>
        <begin position="76"/>
        <end position="232"/>
    </location>
</feature>
<dbReference type="InterPro" id="IPR029028">
    <property type="entry name" value="Alpha/beta_knot_MTases"/>
</dbReference>
<dbReference type="GO" id="GO:0070475">
    <property type="term" value="P:rRNA base methylation"/>
    <property type="evidence" value="ECO:0007669"/>
    <property type="project" value="TreeGrafter"/>
</dbReference>
<dbReference type="PIRSF" id="PIRSF015601">
    <property type="entry name" value="MTase_slr0722"/>
    <property type="match status" value="1"/>
</dbReference>
<dbReference type="Gene3D" id="3.40.1280.10">
    <property type="match status" value="1"/>
</dbReference>
<dbReference type="HOGENOM" id="CLU_067442_1_0_6"/>
<dbReference type="InterPro" id="IPR006700">
    <property type="entry name" value="RsmE"/>
</dbReference>
<dbReference type="eggNOG" id="COG1385">
    <property type="taxonomic scope" value="Bacteria"/>
</dbReference>
<dbReference type="SUPFAM" id="SSF75217">
    <property type="entry name" value="alpha/beta knot"/>
    <property type="match status" value="1"/>
</dbReference>
<comment type="catalytic activity">
    <reaction evidence="9 10">
        <text>uridine(1498) in 16S rRNA + S-adenosyl-L-methionine = N(3)-methyluridine(1498) in 16S rRNA + S-adenosyl-L-homocysteine + H(+)</text>
        <dbReference type="Rhea" id="RHEA:42920"/>
        <dbReference type="Rhea" id="RHEA-COMP:10283"/>
        <dbReference type="Rhea" id="RHEA-COMP:10284"/>
        <dbReference type="ChEBI" id="CHEBI:15378"/>
        <dbReference type="ChEBI" id="CHEBI:57856"/>
        <dbReference type="ChEBI" id="CHEBI:59789"/>
        <dbReference type="ChEBI" id="CHEBI:65315"/>
        <dbReference type="ChEBI" id="CHEBI:74502"/>
        <dbReference type="EC" id="2.1.1.193"/>
    </reaction>
</comment>
<dbReference type="PANTHER" id="PTHR30027:SF3">
    <property type="entry name" value="16S RRNA (URACIL(1498)-N(3))-METHYLTRANSFERASE"/>
    <property type="match status" value="1"/>
</dbReference>
<dbReference type="RefSeq" id="WP_009019662.1">
    <property type="nucleotide sequence ID" value="NZ_DS999411.1"/>
</dbReference>
<evidence type="ECO:0000256" key="2">
    <source>
        <dbReference type="ARBA" id="ARBA00005528"/>
    </source>
</evidence>
<protein>
    <recommendedName>
        <fullName evidence="10">Ribosomal RNA small subunit methyltransferase E</fullName>
        <ecNumber evidence="10">2.1.1.193</ecNumber>
    </recommendedName>
</protein>
<keyword evidence="4 10" id="KW-0698">rRNA processing</keyword>
<dbReference type="OrthoDB" id="9815641at2"/>
<dbReference type="EC" id="2.1.1.193" evidence="10"/>
<dbReference type="Pfam" id="PF04452">
    <property type="entry name" value="Methyltrans_RNA"/>
    <property type="match status" value="1"/>
</dbReference>
<dbReference type="NCBIfam" id="TIGR00046">
    <property type="entry name" value="RsmE family RNA methyltransferase"/>
    <property type="match status" value="1"/>
</dbReference>
<dbReference type="GO" id="GO:0070042">
    <property type="term" value="F:rRNA (uridine-N3-)-methyltransferase activity"/>
    <property type="evidence" value="ECO:0007669"/>
    <property type="project" value="TreeGrafter"/>
</dbReference>
<evidence type="ECO:0000256" key="4">
    <source>
        <dbReference type="ARBA" id="ARBA00022552"/>
    </source>
</evidence>
<evidence type="ECO:0000256" key="1">
    <source>
        <dbReference type="ARBA" id="ARBA00004496"/>
    </source>
</evidence>
<evidence type="ECO:0000259" key="11">
    <source>
        <dbReference type="Pfam" id="PF04452"/>
    </source>
</evidence>
<dbReference type="EMBL" id="DS999411">
    <property type="protein sequence ID" value="EED34915.1"/>
    <property type="molecule type" value="Genomic_DNA"/>
</dbReference>
<accession>B8KQK9</accession>
<comment type="similarity">
    <text evidence="2 10">Belongs to the RNA methyltransferase RsmE family.</text>
</comment>
<evidence type="ECO:0000256" key="3">
    <source>
        <dbReference type="ARBA" id="ARBA00022490"/>
    </source>
</evidence>
<keyword evidence="13" id="KW-1185">Reference proteome</keyword>
<comment type="function">
    <text evidence="8 10">Specifically methylates the N3 position of the uracil ring of uridine 1498 (m3U1498) in 16S rRNA. Acts on the fully assembled 30S ribosomal subunit.</text>
</comment>
<gene>
    <name evidence="12" type="ORF">NOR51B_855</name>
</gene>
<evidence type="ECO:0000256" key="5">
    <source>
        <dbReference type="ARBA" id="ARBA00022603"/>
    </source>
</evidence>
<reference evidence="13" key="1">
    <citation type="journal article" date="2013" name="BMC Microbiol.">
        <title>Taxonomy and evolution of bacteriochlorophyll a-containing members of the OM60/NOR5 clade of marine gammaproteobacteria: description of Luminiphilus syltensis gen. nov., sp. nov., reclassification of Haliea rubra as Pseudohaliea rubra gen. nov., comb. nov., and emendation of Chromatocurvus halotolerans.</title>
        <authorList>
            <person name="Spring S."/>
            <person name="Riedel T."/>
            <person name="Sproer C."/>
            <person name="Yan S."/>
            <person name="Harder J."/>
            <person name="Fuchs B.M."/>
        </authorList>
    </citation>
    <scope>NUCLEOTIDE SEQUENCE [LARGE SCALE GENOMIC DNA]</scope>
    <source>
        <strain evidence="13">NOR51-B</strain>
    </source>
</reference>
<dbReference type="GO" id="GO:0005737">
    <property type="term" value="C:cytoplasm"/>
    <property type="evidence" value="ECO:0007669"/>
    <property type="project" value="UniProtKB-SubCell"/>
</dbReference>
<evidence type="ECO:0000256" key="10">
    <source>
        <dbReference type="PIRNR" id="PIRNR015601"/>
    </source>
</evidence>
<dbReference type="Proteomes" id="UP000004699">
    <property type="component" value="Unassembled WGS sequence"/>
</dbReference>
<dbReference type="STRING" id="565045.NOR51B_855"/>
<dbReference type="InterPro" id="IPR029026">
    <property type="entry name" value="tRNA_m1G_MTases_N"/>
</dbReference>
<dbReference type="InterPro" id="IPR046886">
    <property type="entry name" value="RsmE_MTase_dom"/>
</dbReference>
<dbReference type="CDD" id="cd18084">
    <property type="entry name" value="RsmE-like"/>
    <property type="match status" value="1"/>
</dbReference>
<sequence length="237" mass="26234">MNILLLTENDWLHGDEVRLTDHRFQHIQRVLGAEVGTSLKVGLVDGNMGTGTITAIDTGEVLMQVALSESPPPRHPYDIALALPRPKMLRRVLRTVAEFGVGTLHLIHSWRVEKSYWQSPLLQTGNIQRALQAGLERSGDTRMPKVHQHRRFRPFIEDILPALISDRAGVIVHPGSEPVLAADQTDHKALILIGPEGGFIPFEVELACQQGVSVRSLGRRILSVDTALNTVLGRQLI</sequence>
<keyword evidence="5 10" id="KW-0489">Methyltransferase</keyword>
<keyword evidence="6 10" id="KW-0808">Transferase</keyword>
<evidence type="ECO:0000256" key="9">
    <source>
        <dbReference type="ARBA" id="ARBA00047944"/>
    </source>
</evidence>
<organism evidence="12 13">
    <name type="scientific">Luminiphilus syltensis NOR5-1B</name>
    <dbReference type="NCBI Taxonomy" id="565045"/>
    <lineage>
        <taxon>Bacteria</taxon>
        <taxon>Pseudomonadati</taxon>
        <taxon>Pseudomonadota</taxon>
        <taxon>Gammaproteobacteria</taxon>
        <taxon>Cellvibrionales</taxon>
        <taxon>Halieaceae</taxon>
        <taxon>Luminiphilus</taxon>
    </lineage>
</organism>
<keyword evidence="7 10" id="KW-0949">S-adenosyl-L-methionine</keyword>
<evidence type="ECO:0000256" key="8">
    <source>
        <dbReference type="ARBA" id="ARBA00025699"/>
    </source>
</evidence>